<gene>
    <name evidence="2" type="ORF">CPAG_05028</name>
</gene>
<feature type="region of interest" description="Disordered" evidence="1">
    <location>
        <begin position="24"/>
        <end position="46"/>
    </location>
</feature>
<protein>
    <submittedName>
        <fullName evidence="2">Uncharacterized protein</fullName>
    </submittedName>
</protein>
<evidence type="ECO:0000256" key="1">
    <source>
        <dbReference type="SAM" id="MobiDB-lite"/>
    </source>
</evidence>
<reference evidence="2 3" key="1">
    <citation type="submission" date="2007-06" db="EMBL/GenBank/DDBJ databases">
        <title>The Genome Sequence of Coccidioides posadasii RMSCC_3488.</title>
        <authorList>
            <consortium name="Coccidioides Genome Resources Consortium"/>
            <consortium name="The Broad Institute Genome Sequencing Platform"/>
            <person name="Henn M.R."/>
            <person name="Sykes S."/>
            <person name="Young S."/>
            <person name="Jaffe D."/>
            <person name="Berlin A."/>
            <person name="Alvarez P."/>
            <person name="Butler J."/>
            <person name="Gnerre S."/>
            <person name="Grabherr M."/>
            <person name="Mauceli E."/>
            <person name="Brockman W."/>
            <person name="Kodira C."/>
            <person name="Alvarado L."/>
            <person name="Zeng Q."/>
            <person name="Crawford M."/>
            <person name="Antoine C."/>
            <person name="Devon K."/>
            <person name="Galgiani J."/>
            <person name="Orsborn K."/>
            <person name="Lewis M.L."/>
            <person name="Nusbaum C."/>
            <person name="Galagan J."/>
            <person name="Birren B."/>
        </authorList>
    </citation>
    <scope>NUCLEOTIDE SEQUENCE [LARGE SCALE GENOMIC DNA]</scope>
    <source>
        <strain evidence="2 3">RMSCC 3488</strain>
    </source>
</reference>
<dbReference type="EMBL" id="DS268111">
    <property type="protein sequence ID" value="KMM68704.1"/>
    <property type="molecule type" value="Genomic_DNA"/>
</dbReference>
<reference evidence="3" key="2">
    <citation type="journal article" date="2009" name="Genome Res.">
        <title>Comparative genomic analyses of the human fungal pathogens Coccidioides and their relatives.</title>
        <authorList>
            <person name="Sharpton T.J."/>
            <person name="Stajich J.E."/>
            <person name="Rounsley S.D."/>
            <person name="Gardner M.J."/>
            <person name="Wortman J.R."/>
            <person name="Jordar V.S."/>
            <person name="Maiti R."/>
            <person name="Kodira C.D."/>
            <person name="Neafsey D.E."/>
            <person name="Zeng Q."/>
            <person name="Hung C.-Y."/>
            <person name="McMahan C."/>
            <person name="Muszewska A."/>
            <person name="Grynberg M."/>
            <person name="Mandel M.A."/>
            <person name="Kellner E.M."/>
            <person name="Barker B.M."/>
            <person name="Galgiani J.N."/>
            <person name="Orbach M.J."/>
            <person name="Kirkland T.N."/>
            <person name="Cole G.T."/>
            <person name="Henn M.R."/>
            <person name="Birren B.W."/>
            <person name="Taylor J.W."/>
        </authorList>
    </citation>
    <scope>NUCLEOTIDE SEQUENCE [LARGE SCALE GENOMIC DNA]</scope>
    <source>
        <strain evidence="3">RMSCC 3488</strain>
    </source>
</reference>
<accession>A0A0J6FIP2</accession>
<organism evidence="2 3">
    <name type="scientific">Coccidioides posadasii RMSCC 3488</name>
    <dbReference type="NCBI Taxonomy" id="454284"/>
    <lineage>
        <taxon>Eukaryota</taxon>
        <taxon>Fungi</taxon>
        <taxon>Dikarya</taxon>
        <taxon>Ascomycota</taxon>
        <taxon>Pezizomycotina</taxon>
        <taxon>Eurotiomycetes</taxon>
        <taxon>Eurotiomycetidae</taxon>
        <taxon>Onygenales</taxon>
        <taxon>Onygenaceae</taxon>
        <taxon>Coccidioides</taxon>
    </lineage>
</organism>
<proteinExistence type="predicted"/>
<evidence type="ECO:0000313" key="3">
    <source>
        <dbReference type="Proteomes" id="UP000054567"/>
    </source>
</evidence>
<reference evidence="3" key="3">
    <citation type="journal article" date="2010" name="Genome Res.">
        <title>Population genomic sequencing of Coccidioides fungi reveals recent hybridization and transposon control.</title>
        <authorList>
            <person name="Neafsey D.E."/>
            <person name="Barker B.M."/>
            <person name="Sharpton T.J."/>
            <person name="Stajich J.E."/>
            <person name="Park D.J."/>
            <person name="Whiston E."/>
            <person name="Hung C.-Y."/>
            <person name="McMahan C."/>
            <person name="White J."/>
            <person name="Sykes S."/>
            <person name="Heiman D."/>
            <person name="Young S."/>
            <person name="Zeng Q."/>
            <person name="Abouelleil A."/>
            <person name="Aftuck L."/>
            <person name="Bessette D."/>
            <person name="Brown A."/>
            <person name="FitzGerald M."/>
            <person name="Lui A."/>
            <person name="Macdonald J.P."/>
            <person name="Priest M."/>
            <person name="Orbach M.J."/>
            <person name="Galgiani J.N."/>
            <person name="Kirkland T.N."/>
            <person name="Cole G.T."/>
            <person name="Birren B.W."/>
            <person name="Henn M.R."/>
            <person name="Taylor J.W."/>
            <person name="Rounsley S.D."/>
        </authorList>
    </citation>
    <scope>NUCLEOTIDE SEQUENCE [LARGE SCALE GENOMIC DNA]</scope>
    <source>
        <strain evidence="3">RMSCC 3488</strain>
    </source>
</reference>
<dbReference type="Proteomes" id="UP000054567">
    <property type="component" value="Unassembled WGS sequence"/>
</dbReference>
<evidence type="ECO:0000313" key="2">
    <source>
        <dbReference type="EMBL" id="KMM68704.1"/>
    </source>
</evidence>
<sequence>MSDDVVRFFTTKFMVHQQLTEDFPSSEKSLNRHYPPPKQITSENYLKSEKHSRAIEQGQYVMNQETQESYRPDGSKPKEFAETEHQLYRQTIQNSQFWSLQAIEALV</sequence>
<dbReference type="VEuPathDB" id="FungiDB:CPAG_05028"/>
<dbReference type="AlphaFoldDB" id="A0A0J6FIP2"/>
<name>A0A0J6FIP2_COCPO</name>